<dbReference type="PANTHER" id="PTHR35007:SF1">
    <property type="entry name" value="PILUS ASSEMBLY PROTEIN"/>
    <property type="match status" value="1"/>
</dbReference>
<evidence type="ECO:0000256" key="5">
    <source>
        <dbReference type="ARBA" id="ARBA00023136"/>
    </source>
</evidence>
<feature type="transmembrane region" description="Helical" evidence="6">
    <location>
        <begin position="93"/>
        <end position="112"/>
    </location>
</feature>
<feature type="transmembrane region" description="Helical" evidence="6">
    <location>
        <begin position="273"/>
        <end position="290"/>
    </location>
</feature>
<dbReference type="EMBL" id="JXQW01000063">
    <property type="protein sequence ID" value="KIP96253.1"/>
    <property type="molecule type" value="Genomic_DNA"/>
</dbReference>
<keyword evidence="2" id="KW-1003">Cell membrane</keyword>
<sequence>MNASMLLGVICLILLGAGLLMLRRSREQAASEQVIQRLLMDQPEPLGMVSIGHVDKLFLRAGFSKPRQGLGLWLFIWLLGALMGLIVGHWLGLLIMLLLPLLLGRLFIALRYRRRLLRMIEQLPVFLDHVIRSLKSGRALGDALMLAMETAPEPLRGAMARTRRNVLRGMGLGDALQDFADLYEREEFQVLALGVRVNQRYGGNSTELLNNLIRLIREREQSARKLRALTGETRISAYVMGGLPLALACYIFVTNPQFMLGMWQESTGRMVLLLAFVLQALGSFSLWRMLRSL</sequence>
<dbReference type="Gene3D" id="1.20.81.30">
    <property type="entry name" value="Type II secretion system (T2SS), domain F"/>
    <property type="match status" value="1"/>
</dbReference>
<evidence type="ECO:0000259" key="7">
    <source>
        <dbReference type="Pfam" id="PF00482"/>
    </source>
</evidence>
<feature type="transmembrane region" description="Helical" evidence="6">
    <location>
        <begin position="235"/>
        <end position="253"/>
    </location>
</feature>
<keyword evidence="4 6" id="KW-1133">Transmembrane helix</keyword>
<keyword evidence="3 6" id="KW-0812">Transmembrane</keyword>
<proteinExistence type="predicted"/>
<evidence type="ECO:0000313" key="8">
    <source>
        <dbReference type="EMBL" id="KIP96253.1"/>
    </source>
</evidence>
<evidence type="ECO:0000256" key="3">
    <source>
        <dbReference type="ARBA" id="ARBA00022692"/>
    </source>
</evidence>
<evidence type="ECO:0000256" key="2">
    <source>
        <dbReference type="ARBA" id="ARBA00022475"/>
    </source>
</evidence>
<dbReference type="InterPro" id="IPR018076">
    <property type="entry name" value="T2SS_GspF_dom"/>
</dbReference>
<feature type="transmembrane region" description="Helical" evidence="6">
    <location>
        <begin position="6"/>
        <end position="22"/>
    </location>
</feature>
<feature type="transmembrane region" description="Helical" evidence="6">
    <location>
        <begin position="70"/>
        <end position="87"/>
    </location>
</feature>
<dbReference type="InterPro" id="IPR042094">
    <property type="entry name" value="T2SS_GspF_sf"/>
</dbReference>
<evidence type="ECO:0000256" key="1">
    <source>
        <dbReference type="ARBA" id="ARBA00004651"/>
    </source>
</evidence>
<dbReference type="GO" id="GO:0005886">
    <property type="term" value="C:plasma membrane"/>
    <property type="evidence" value="ECO:0007669"/>
    <property type="project" value="UniProtKB-SubCell"/>
</dbReference>
<dbReference type="Pfam" id="PF00482">
    <property type="entry name" value="T2SSF"/>
    <property type="match status" value="1"/>
</dbReference>
<protein>
    <submittedName>
        <fullName evidence="8">Type II secretion system protein F</fullName>
    </submittedName>
</protein>
<dbReference type="AlphaFoldDB" id="A0A0D0JLN1"/>
<dbReference type="RefSeq" id="WP_042555862.1">
    <property type="nucleotide sequence ID" value="NZ_JXQW01000063.1"/>
</dbReference>
<gene>
    <name evidence="8" type="ORF">RU08_21240</name>
</gene>
<dbReference type="Proteomes" id="UP000032068">
    <property type="component" value="Unassembled WGS sequence"/>
</dbReference>
<evidence type="ECO:0000313" key="9">
    <source>
        <dbReference type="Proteomes" id="UP000032068"/>
    </source>
</evidence>
<comment type="subcellular location">
    <subcellularLocation>
        <location evidence="1">Cell membrane</location>
        <topology evidence="1">Multi-pass membrane protein</topology>
    </subcellularLocation>
</comment>
<name>A0A0D0JLN1_9PSED</name>
<evidence type="ECO:0000256" key="4">
    <source>
        <dbReference type="ARBA" id="ARBA00022989"/>
    </source>
</evidence>
<dbReference type="OrthoDB" id="597333at2"/>
<accession>A0A0D0JLN1</accession>
<dbReference type="PANTHER" id="PTHR35007">
    <property type="entry name" value="INTEGRAL MEMBRANE PROTEIN-RELATED"/>
    <property type="match status" value="1"/>
</dbReference>
<evidence type="ECO:0000256" key="6">
    <source>
        <dbReference type="SAM" id="Phobius"/>
    </source>
</evidence>
<organism evidence="8 9">
    <name type="scientific">Pseudomonas fulva</name>
    <dbReference type="NCBI Taxonomy" id="47880"/>
    <lineage>
        <taxon>Bacteria</taxon>
        <taxon>Pseudomonadati</taxon>
        <taxon>Pseudomonadota</taxon>
        <taxon>Gammaproteobacteria</taxon>
        <taxon>Pseudomonadales</taxon>
        <taxon>Pseudomonadaceae</taxon>
        <taxon>Pseudomonas</taxon>
    </lineage>
</organism>
<reference evidence="8 9" key="1">
    <citation type="submission" date="2014-12" db="EMBL/GenBank/DDBJ databases">
        <title>16Stimator: statistical estimation of ribosomal gene copy numbers from draft genome assemblies.</title>
        <authorList>
            <person name="Perisin M.A."/>
            <person name="Vetter M."/>
            <person name="Gilbert J.A."/>
            <person name="Bergelson J."/>
        </authorList>
    </citation>
    <scope>NUCLEOTIDE SEQUENCE [LARGE SCALE GENOMIC DNA]</scope>
    <source>
        <strain evidence="8 9">MEJ086</strain>
    </source>
</reference>
<keyword evidence="5 6" id="KW-0472">Membrane</keyword>
<feature type="domain" description="Type II secretion system protein GspF" evidence="7">
    <location>
        <begin position="126"/>
        <end position="251"/>
    </location>
</feature>
<comment type="caution">
    <text evidence="8">The sequence shown here is derived from an EMBL/GenBank/DDBJ whole genome shotgun (WGS) entry which is preliminary data.</text>
</comment>